<keyword evidence="3" id="KW-1185">Reference proteome</keyword>
<dbReference type="Proteomes" id="UP000660024">
    <property type="component" value="Unassembled WGS sequence"/>
</dbReference>
<dbReference type="Gene3D" id="3.30.160.20">
    <property type="match status" value="1"/>
</dbReference>
<organism evidence="2 3">
    <name type="scientific">Pedobacter segetis</name>
    <dbReference type="NCBI Taxonomy" id="2793069"/>
    <lineage>
        <taxon>Bacteria</taxon>
        <taxon>Pseudomonadati</taxon>
        <taxon>Bacteroidota</taxon>
        <taxon>Sphingobacteriia</taxon>
        <taxon>Sphingobacteriales</taxon>
        <taxon>Sphingobacteriaceae</taxon>
        <taxon>Pedobacter</taxon>
    </lineage>
</organism>
<name>A0ABS1BND9_9SPHI</name>
<comment type="caution">
    <text evidence="2">The sequence shown here is derived from an EMBL/GenBank/DDBJ whole genome shotgun (WGS) entry which is preliminary data.</text>
</comment>
<feature type="domain" description="Prokaryotic-type class I peptide chain release factors" evidence="1">
    <location>
        <begin position="3"/>
        <end position="125"/>
    </location>
</feature>
<evidence type="ECO:0000259" key="1">
    <source>
        <dbReference type="Pfam" id="PF00472"/>
    </source>
</evidence>
<proteinExistence type="predicted"/>
<evidence type="ECO:0000313" key="2">
    <source>
        <dbReference type="EMBL" id="MBK0384404.1"/>
    </source>
</evidence>
<dbReference type="RefSeq" id="WP_200588030.1">
    <property type="nucleotide sequence ID" value="NZ_JAEHFY010000030.1"/>
</dbReference>
<dbReference type="SUPFAM" id="SSF110916">
    <property type="entry name" value="Peptidyl-tRNA hydrolase domain-like"/>
    <property type="match status" value="1"/>
</dbReference>
<protein>
    <submittedName>
        <fullName evidence="2">Aminoacyl-tRNA hydrolase</fullName>
        <ecNumber evidence="2">3.1.1.29</ecNumber>
    </submittedName>
</protein>
<dbReference type="NCBIfam" id="NF006718">
    <property type="entry name" value="PRK09256.1"/>
    <property type="match status" value="1"/>
</dbReference>
<dbReference type="PANTHER" id="PTHR47814:SF1">
    <property type="entry name" value="PEPTIDYL-TRNA HYDROLASE ARFB"/>
    <property type="match status" value="1"/>
</dbReference>
<reference evidence="2 3" key="1">
    <citation type="submission" date="2020-12" db="EMBL/GenBank/DDBJ databases">
        <title>Bacterial novel species Pedobacter sp. SD-b isolated from soil.</title>
        <authorList>
            <person name="Jung H.-Y."/>
        </authorList>
    </citation>
    <scope>NUCLEOTIDE SEQUENCE [LARGE SCALE GENOMIC DNA]</scope>
    <source>
        <strain evidence="2 3">SD-b</strain>
    </source>
</reference>
<dbReference type="GO" id="GO:0004045">
    <property type="term" value="F:peptidyl-tRNA hydrolase activity"/>
    <property type="evidence" value="ECO:0007669"/>
    <property type="project" value="UniProtKB-EC"/>
</dbReference>
<dbReference type="EMBL" id="JAEHFY010000030">
    <property type="protein sequence ID" value="MBK0384404.1"/>
    <property type="molecule type" value="Genomic_DNA"/>
</dbReference>
<evidence type="ECO:0000313" key="3">
    <source>
        <dbReference type="Proteomes" id="UP000660024"/>
    </source>
</evidence>
<dbReference type="InterPro" id="IPR000352">
    <property type="entry name" value="Pep_chain_release_fac_I"/>
</dbReference>
<accession>A0ABS1BND9</accession>
<dbReference type="EC" id="3.1.1.29" evidence="2"/>
<keyword evidence="2" id="KW-0378">Hydrolase</keyword>
<sequence length="135" mass="15356">MKIDVTELEKEFTFKTARSGDKGGQNVNKVETKVELNWSFLNSLLFSEAQKNIISQKLKNKINKENILQVVAEEARTQLRNKEIAIKKTIHLIENSLIVQTPRKATKPSKAAIAKRLNQKRQQALKKINRGGNFG</sequence>
<dbReference type="Pfam" id="PF00472">
    <property type="entry name" value="RF-1"/>
    <property type="match status" value="1"/>
</dbReference>
<dbReference type="PANTHER" id="PTHR47814">
    <property type="entry name" value="PEPTIDYL-TRNA HYDROLASE ARFB"/>
    <property type="match status" value="1"/>
</dbReference>
<gene>
    <name evidence="2" type="primary">arfB</name>
    <name evidence="2" type="ORF">I5M32_15660</name>
</gene>